<dbReference type="KEGG" id="cmet:K6K41_24635"/>
<dbReference type="InterPro" id="IPR015510">
    <property type="entry name" value="PGRP"/>
</dbReference>
<evidence type="ECO:0000256" key="1">
    <source>
        <dbReference type="ARBA" id="ARBA00007553"/>
    </source>
</evidence>
<comment type="similarity">
    <text evidence="1">Belongs to the N-acetylmuramoyl-L-alanine amidase 2 family.</text>
</comment>
<dbReference type="SMART" id="SM00644">
    <property type="entry name" value="Ami_2"/>
    <property type="match status" value="1"/>
</dbReference>
<dbReference type="Pfam" id="PF01510">
    <property type="entry name" value="Amidase_2"/>
    <property type="match status" value="1"/>
</dbReference>
<evidence type="ECO:0000259" key="3">
    <source>
        <dbReference type="SMART" id="SM00701"/>
    </source>
</evidence>
<dbReference type="PANTHER" id="PTHR11022:SF41">
    <property type="entry name" value="PEPTIDOGLYCAN-RECOGNITION PROTEIN LC-RELATED"/>
    <property type="match status" value="1"/>
</dbReference>
<evidence type="ECO:0000259" key="2">
    <source>
        <dbReference type="SMART" id="SM00644"/>
    </source>
</evidence>
<dbReference type="GO" id="GO:0008270">
    <property type="term" value="F:zinc ion binding"/>
    <property type="evidence" value="ECO:0007669"/>
    <property type="project" value="InterPro"/>
</dbReference>
<dbReference type="AlphaFoldDB" id="A0A9E6R7U6"/>
<dbReference type="EC" id="3.5.1.28" evidence="4"/>
<dbReference type="Proteomes" id="UP000825701">
    <property type="component" value="Chromosome"/>
</dbReference>
<organism evidence="4 5">
    <name type="scientific">Chenggangzhangella methanolivorans</name>
    <dbReference type="NCBI Taxonomy" id="1437009"/>
    <lineage>
        <taxon>Bacteria</taxon>
        <taxon>Pseudomonadati</taxon>
        <taxon>Pseudomonadota</taxon>
        <taxon>Alphaproteobacteria</taxon>
        <taxon>Hyphomicrobiales</taxon>
        <taxon>Methylopilaceae</taxon>
        <taxon>Chenggangzhangella</taxon>
    </lineage>
</organism>
<dbReference type="CDD" id="cd06583">
    <property type="entry name" value="PGRP"/>
    <property type="match status" value="1"/>
</dbReference>
<feature type="domain" description="Peptidoglycan recognition protein family" evidence="3">
    <location>
        <begin position="66"/>
        <end position="206"/>
    </location>
</feature>
<dbReference type="GO" id="GO:0009253">
    <property type="term" value="P:peptidoglycan catabolic process"/>
    <property type="evidence" value="ECO:0007669"/>
    <property type="project" value="InterPro"/>
</dbReference>
<dbReference type="EMBL" id="CP081869">
    <property type="protein sequence ID" value="QZN99812.1"/>
    <property type="molecule type" value="Genomic_DNA"/>
</dbReference>
<protein>
    <submittedName>
        <fullName evidence="4">N-acetylmuramoyl-L-alanine amidase</fullName>
        <ecNumber evidence="4">3.5.1.28</ecNumber>
    </submittedName>
</protein>
<keyword evidence="4" id="KW-0378">Hydrolase</keyword>
<dbReference type="GO" id="GO:0008745">
    <property type="term" value="F:N-acetylmuramoyl-L-alanine amidase activity"/>
    <property type="evidence" value="ECO:0007669"/>
    <property type="project" value="UniProtKB-EC"/>
</dbReference>
<dbReference type="SUPFAM" id="SSF55846">
    <property type="entry name" value="N-acetylmuramoyl-L-alanine amidase-like"/>
    <property type="match status" value="1"/>
</dbReference>
<dbReference type="InterPro" id="IPR036505">
    <property type="entry name" value="Amidase/PGRP_sf"/>
</dbReference>
<reference evidence="4" key="1">
    <citation type="submission" date="2021-08" db="EMBL/GenBank/DDBJ databases">
        <authorList>
            <person name="Zhang H."/>
            <person name="Xu M."/>
            <person name="Yu Z."/>
            <person name="Yang L."/>
            <person name="Cai Y."/>
        </authorList>
    </citation>
    <scope>NUCLEOTIDE SEQUENCE</scope>
    <source>
        <strain evidence="4">CHL1</strain>
    </source>
</reference>
<name>A0A9E6R7U6_9HYPH</name>
<proteinExistence type="inferred from homology"/>
<keyword evidence="5" id="KW-1185">Reference proteome</keyword>
<dbReference type="InterPro" id="IPR006619">
    <property type="entry name" value="PGRP_domain_met/bac"/>
</dbReference>
<sequence>MDDNVAAVQRRLVALGYTIGASGPLKDGVDGDFGRLSAVAALAALETGKAAPKAPTSPPPVKQPDSPAASVDLVAAALVARQPKTSRSIKEIIYHCAATPEGRSVSVETIRGWHAERGWKDIGYHYVVLLDGTIAAGRPEAQVGAHVEGHNAGTLGICYVGGLAADGKTAKDTRTPAQKAALLAIGRALIKKYPTIAKVSGHNEYAQKACPSFNVRRDALGALVS</sequence>
<dbReference type="Gene3D" id="3.40.80.10">
    <property type="entry name" value="Peptidoglycan recognition protein-like"/>
    <property type="match status" value="1"/>
</dbReference>
<feature type="domain" description="N-acetylmuramoyl-L-alanine amidase" evidence="2">
    <location>
        <begin position="80"/>
        <end position="212"/>
    </location>
</feature>
<dbReference type="InterPro" id="IPR002502">
    <property type="entry name" value="Amidase_domain"/>
</dbReference>
<dbReference type="PANTHER" id="PTHR11022">
    <property type="entry name" value="PEPTIDOGLYCAN RECOGNITION PROTEIN"/>
    <property type="match status" value="1"/>
</dbReference>
<evidence type="ECO:0000313" key="4">
    <source>
        <dbReference type="EMBL" id="QZN99812.1"/>
    </source>
</evidence>
<evidence type="ECO:0000313" key="5">
    <source>
        <dbReference type="Proteomes" id="UP000825701"/>
    </source>
</evidence>
<gene>
    <name evidence="4" type="ORF">K6K41_24635</name>
</gene>
<dbReference type="RefSeq" id="WP_261402924.1">
    <property type="nucleotide sequence ID" value="NZ_CP081869.1"/>
</dbReference>
<dbReference type="SMART" id="SM00701">
    <property type="entry name" value="PGRP"/>
    <property type="match status" value="1"/>
</dbReference>
<accession>A0A9E6R7U6</accession>